<gene>
    <name evidence="1" type="ORF">F2P81_001005</name>
</gene>
<reference evidence="1 2" key="1">
    <citation type="submission" date="2019-06" db="EMBL/GenBank/DDBJ databases">
        <title>Draft genomes of female and male turbot (Scophthalmus maximus).</title>
        <authorList>
            <person name="Xu H."/>
            <person name="Xu X.-W."/>
            <person name="Shao C."/>
            <person name="Chen S."/>
        </authorList>
    </citation>
    <scope>NUCLEOTIDE SEQUENCE [LARGE SCALE GENOMIC DNA]</scope>
    <source>
        <strain evidence="1">Ysfricsl-2016a</strain>
        <tissue evidence="1">Blood</tissue>
    </source>
</reference>
<accession>A0A6A4TZB2</accession>
<dbReference type="Proteomes" id="UP000438429">
    <property type="component" value="Unassembled WGS sequence"/>
</dbReference>
<sequence length="96" mass="10575">MRVEREVYVFECGEALFIEKALTSLRTAVSVDVPTLHLCVMCTLSLLHVTLRSLVVGTKGFDNVIRDFPVTIPPSSPQLFARVFLGLLIPVPDSST</sequence>
<evidence type="ECO:0000313" key="2">
    <source>
        <dbReference type="Proteomes" id="UP000438429"/>
    </source>
</evidence>
<evidence type="ECO:0000313" key="1">
    <source>
        <dbReference type="EMBL" id="KAF0047372.1"/>
    </source>
</evidence>
<protein>
    <submittedName>
        <fullName evidence="1">Uncharacterized protein</fullName>
    </submittedName>
</protein>
<organism evidence="1 2">
    <name type="scientific">Scophthalmus maximus</name>
    <name type="common">Turbot</name>
    <name type="synonym">Psetta maxima</name>
    <dbReference type="NCBI Taxonomy" id="52904"/>
    <lineage>
        <taxon>Eukaryota</taxon>
        <taxon>Metazoa</taxon>
        <taxon>Chordata</taxon>
        <taxon>Craniata</taxon>
        <taxon>Vertebrata</taxon>
        <taxon>Euteleostomi</taxon>
        <taxon>Actinopterygii</taxon>
        <taxon>Neopterygii</taxon>
        <taxon>Teleostei</taxon>
        <taxon>Neoteleostei</taxon>
        <taxon>Acanthomorphata</taxon>
        <taxon>Carangaria</taxon>
        <taxon>Pleuronectiformes</taxon>
        <taxon>Pleuronectoidei</taxon>
        <taxon>Scophthalmidae</taxon>
        <taxon>Scophthalmus</taxon>
    </lineage>
</organism>
<comment type="caution">
    <text evidence="1">The sequence shown here is derived from an EMBL/GenBank/DDBJ whole genome shotgun (WGS) entry which is preliminary data.</text>
</comment>
<proteinExistence type="predicted"/>
<dbReference type="EMBL" id="VEVO01000001">
    <property type="protein sequence ID" value="KAF0047372.1"/>
    <property type="molecule type" value="Genomic_DNA"/>
</dbReference>
<name>A0A6A4TZB2_SCOMX</name>
<dbReference type="AlphaFoldDB" id="A0A6A4TZB2"/>